<dbReference type="EMBL" id="JAENJH010000014">
    <property type="protein sequence ID" value="MBK1789154.1"/>
    <property type="molecule type" value="Genomic_DNA"/>
</dbReference>
<proteinExistence type="predicted"/>
<evidence type="ECO:0000313" key="3">
    <source>
        <dbReference type="Proteomes" id="UP000635245"/>
    </source>
</evidence>
<evidence type="ECO:0000313" key="2">
    <source>
        <dbReference type="EMBL" id="MBK1789154.1"/>
    </source>
</evidence>
<protein>
    <submittedName>
        <fullName evidence="2">Cupin domain-containing protein</fullName>
    </submittedName>
</protein>
<dbReference type="SUPFAM" id="SSF51182">
    <property type="entry name" value="RmlC-like cupins"/>
    <property type="match status" value="1"/>
</dbReference>
<dbReference type="InterPro" id="IPR013096">
    <property type="entry name" value="Cupin_2"/>
</dbReference>
<keyword evidence="3" id="KW-1185">Reference proteome</keyword>
<accession>A0A934R137</accession>
<dbReference type="Gene3D" id="2.60.120.10">
    <property type="entry name" value="Jelly Rolls"/>
    <property type="match status" value="1"/>
</dbReference>
<dbReference type="Pfam" id="PF07883">
    <property type="entry name" value="Cupin_2"/>
    <property type="match status" value="1"/>
</dbReference>
<reference evidence="2" key="1">
    <citation type="submission" date="2020-12" db="EMBL/GenBank/DDBJ databases">
        <title>Prauserella sp. ASG 168, a novel actinomycete isolated from cave rock.</title>
        <authorList>
            <person name="Suriyachadkun C."/>
        </authorList>
    </citation>
    <scope>NUCLEOTIDE SEQUENCE</scope>
    <source>
        <strain evidence="2">ASG 168</strain>
    </source>
</reference>
<dbReference type="RefSeq" id="WP_200325816.1">
    <property type="nucleotide sequence ID" value="NZ_JAENJH010000014.1"/>
</dbReference>
<sequence>MPTAPADPVLDRAPGEVRDIRCAHGGHGTTRYRRVAGTPGSPFYTVDWEFPAGTSEGPHDHRADGIGVEHYHVVGGTLVIVVDGVRHELGEGDALAIPRQPVREVRNESHHAARLLLVVERLKPVGQRS</sequence>
<dbReference type="AlphaFoldDB" id="A0A934R137"/>
<dbReference type="InterPro" id="IPR011051">
    <property type="entry name" value="RmlC_Cupin_sf"/>
</dbReference>
<organism evidence="2 3">
    <name type="scientific">Prauserella cavernicola</name>
    <dbReference type="NCBI Taxonomy" id="2800127"/>
    <lineage>
        <taxon>Bacteria</taxon>
        <taxon>Bacillati</taxon>
        <taxon>Actinomycetota</taxon>
        <taxon>Actinomycetes</taxon>
        <taxon>Pseudonocardiales</taxon>
        <taxon>Pseudonocardiaceae</taxon>
        <taxon>Prauserella</taxon>
    </lineage>
</organism>
<name>A0A934R137_9PSEU</name>
<comment type="caution">
    <text evidence="2">The sequence shown here is derived from an EMBL/GenBank/DDBJ whole genome shotgun (WGS) entry which is preliminary data.</text>
</comment>
<gene>
    <name evidence="2" type="ORF">JHE00_32890</name>
</gene>
<dbReference type="Proteomes" id="UP000635245">
    <property type="component" value="Unassembled WGS sequence"/>
</dbReference>
<feature type="domain" description="Cupin type-2" evidence="1">
    <location>
        <begin position="48"/>
        <end position="118"/>
    </location>
</feature>
<dbReference type="InterPro" id="IPR014710">
    <property type="entry name" value="RmlC-like_jellyroll"/>
</dbReference>
<evidence type="ECO:0000259" key="1">
    <source>
        <dbReference type="Pfam" id="PF07883"/>
    </source>
</evidence>